<dbReference type="InterPro" id="IPR014776">
    <property type="entry name" value="4pyrrole_Mease_sub2"/>
</dbReference>
<evidence type="ECO:0000259" key="9">
    <source>
        <dbReference type="Pfam" id="PF00590"/>
    </source>
</evidence>
<dbReference type="GO" id="GO:0004851">
    <property type="term" value="F:uroporphyrin-III C-methyltransferase activity"/>
    <property type="evidence" value="ECO:0007669"/>
    <property type="project" value="UniProtKB-EC"/>
</dbReference>
<evidence type="ECO:0000256" key="7">
    <source>
        <dbReference type="ARBA" id="ARBA00023244"/>
    </source>
</evidence>
<name>A0A841TA74_9BACL</name>
<gene>
    <name evidence="10" type="primary">cobA</name>
    <name evidence="10" type="ORF">H4Q31_06220</name>
</gene>
<dbReference type="NCBIfam" id="TIGR01469">
    <property type="entry name" value="cobA_cysG_Cterm"/>
    <property type="match status" value="1"/>
</dbReference>
<dbReference type="InterPro" id="IPR000878">
    <property type="entry name" value="4pyrrol_Mease"/>
</dbReference>
<evidence type="ECO:0000256" key="4">
    <source>
        <dbReference type="ARBA" id="ARBA00022603"/>
    </source>
</evidence>
<dbReference type="EC" id="2.1.1.107" evidence="2"/>
<dbReference type="InterPro" id="IPR006366">
    <property type="entry name" value="CobA/CysG_C"/>
</dbReference>
<evidence type="ECO:0000256" key="1">
    <source>
        <dbReference type="ARBA" id="ARBA00005879"/>
    </source>
</evidence>
<keyword evidence="6" id="KW-0949">S-adenosyl-L-methionine</keyword>
<dbReference type="FunFam" id="3.30.950.10:FF:000001">
    <property type="entry name" value="Siroheme synthase"/>
    <property type="match status" value="1"/>
</dbReference>
<keyword evidence="11" id="KW-1185">Reference proteome</keyword>
<dbReference type="Gene3D" id="3.40.1010.10">
    <property type="entry name" value="Cobalt-precorrin-4 Transmethylase, Domain 1"/>
    <property type="match status" value="1"/>
</dbReference>
<dbReference type="PANTHER" id="PTHR45790:SF3">
    <property type="entry name" value="S-ADENOSYL-L-METHIONINE-DEPENDENT UROPORPHYRINOGEN III METHYLTRANSFERASE, CHLOROPLASTIC"/>
    <property type="match status" value="1"/>
</dbReference>
<evidence type="ECO:0000256" key="3">
    <source>
        <dbReference type="ARBA" id="ARBA00018323"/>
    </source>
</evidence>
<reference evidence="10 11" key="1">
    <citation type="submission" date="2020-08" db="EMBL/GenBank/DDBJ databases">
        <title>Cohnella phylogeny.</title>
        <authorList>
            <person name="Dunlap C."/>
        </authorList>
    </citation>
    <scope>NUCLEOTIDE SEQUENCE [LARGE SCALE GENOMIC DNA]</scope>
    <source>
        <strain evidence="10 11">DSM 103658</strain>
    </source>
</reference>
<dbReference type="AlphaFoldDB" id="A0A841TA74"/>
<dbReference type="InterPro" id="IPR050161">
    <property type="entry name" value="Siro_Cobalamin_biosynth"/>
</dbReference>
<dbReference type="EMBL" id="JACJVN010000024">
    <property type="protein sequence ID" value="MBB6676925.1"/>
    <property type="molecule type" value="Genomic_DNA"/>
</dbReference>
<keyword evidence="5 10" id="KW-0808">Transferase</keyword>
<comment type="similarity">
    <text evidence="1">Belongs to the precorrin methyltransferase family.</text>
</comment>
<dbReference type="Gene3D" id="3.30.950.10">
    <property type="entry name" value="Methyltransferase, Cobalt-precorrin-4 Transmethylase, Domain 2"/>
    <property type="match status" value="1"/>
</dbReference>
<keyword evidence="4 10" id="KW-0489">Methyltransferase</keyword>
<protein>
    <recommendedName>
        <fullName evidence="3">Uroporphyrinogen-III C-methyltransferase</fullName>
        <ecNumber evidence="2">2.1.1.107</ecNumber>
    </recommendedName>
    <alternativeName>
        <fullName evidence="8">Uroporphyrinogen III methylase</fullName>
    </alternativeName>
</protein>
<dbReference type="Proteomes" id="UP000574133">
    <property type="component" value="Unassembled WGS sequence"/>
</dbReference>
<dbReference type="NCBIfam" id="NF004790">
    <property type="entry name" value="PRK06136.1"/>
    <property type="match status" value="1"/>
</dbReference>
<evidence type="ECO:0000256" key="6">
    <source>
        <dbReference type="ARBA" id="ARBA00022691"/>
    </source>
</evidence>
<evidence type="ECO:0000313" key="11">
    <source>
        <dbReference type="Proteomes" id="UP000574133"/>
    </source>
</evidence>
<evidence type="ECO:0000256" key="8">
    <source>
        <dbReference type="ARBA" id="ARBA00079776"/>
    </source>
</evidence>
<dbReference type="Pfam" id="PF00590">
    <property type="entry name" value="TP_methylase"/>
    <property type="match status" value="1"/>
</dbReference>
<evidence type="ECO:0000256" key="5">
    <source>
        <dbReference type="ARBA" id="ARBA00022679"/>
    </source>
</evidence>
<dbReference type="FunFam" id="3.40.1010.10:FF:000001">
    <property type="entry name" value="Siroheme synthase"/>
    <property type="match status" value="1"/>
</dbReference>
<evidence type="ECO:0000313" key="10">
    <source>
        <dbReference type="EMBL" id="MBB6676925.1"/>
    </source>
</evidence>
<dbReference type="GO" id="GO:0019354">
    <property type="term" value="P:siroheme biosynthetic process"/>
    <property type="evidence" value="ECO:0007669"/>
    <property type="project" value="InterPro"/>
</dbReference>
<dbReference type="SUPFAM" id="SSF53790">
    <property type="entry name" value="Tetrapyrrole methylase"/>
    <property type="match status" value="1"/>
</dbReference>
<dbReference type="CDD" id="cd11642">
    <property type="entry name" value="SUMT"/>
    <property type="match status" value="1"/>
</dbReference>
<feature type="domain" description="Tetrapyrrole methylase" evidence="9">
    <location>
        <begin position="8"/>
        <end position="216"/>
    </location>
</feature>
<dbReference type="InterPro" id="IPR035996">
    <property type="entry name" value="4pyrrol_Methylase_sf"/>
</dbReference>
<dbReference type="InterPro" id="IPR003043">
    <property type="entry name" value="Uropor_MeTrfase_CS"/>
</dbReference>
<keyword evidence="7" id="KW-0627">Porphyrin biosynthesis</keyword>
<sequence length="255" mass="27350">MSAGFASIVGAGPGDPELITLKALKRIRAADVILYDRLVNEELLEYARPDAERIYCGKAPGRHSMPQWQINELLVALVRQGKTAVRLKGGDPFVFGRGGEEALALAEAWLPYEIVPGITSAIGSAASSGIPLTHRGVAGSFAIVTGSLCHDNEKPPRWDLLAHSVDTLVVYMGVSRLGEIRAELLRHGKPESTPVALIERGTTAEERVVAGTLADIHKLAEAMKLENPALIVVGEAVSVRESLLRLEAEARLRIG</sequence>
<dbReference type="RefSeq" id="WP_185178209.1">
    <property type="nucleotide sequence ID" value="NZ_CBCSEP010000008.1"/>
</dbReference>
<dbReference type="GO" id="GO:0032259">
    <property type="term" value="P:methylation"/>
    <property type="evidence" value="ECO:0007669"/>
    <property type="project" value="UniProtKB-KW"/>
</dbReference>
<proteinExistence type="inferred from homology"/>
<evidence type="ECO:0000256" key="2">
    <source>
        <dbReference type="ARBA" id="ARBA00012162"/>
    </source>
</evidence>
<dbReference type="PROSITE" id="PS00839">
    <property type="entry name" value="SUMT_1"/>
    <property type="match status" value="1"/>
</dbReference>
<comment type="caution">
    <text evidence="10">The sequence shown here is derived from an EMBL/GenBank/DDBJ whole genome shotgun (WGS) entry which is preliminary data.</text>
</comment>
<accession>A0A841TA74</accession>
<dbReference type="InterPro" id="IPR014777">
    <property type="entry name" value="4pyrrole_Mease_sub1"/>
</dbReference>
<dbReference type="PANTHER" id="PTHR45790">
    <property type="entry name" value="SIROHEME SYNTHASE-RELATED"/>
    <property type="match status" value="1"/>
</dbReference>
<organism evidence="10 11">
    <name type="scientific">Cohnella lubricantis</name>
    <dbReference type="NCBI Taxonomy" id="2163172"/>
    <lineage>
        <taxon>Bacteria</taxon>
        <taxon>Bacillati</taxon>
        <taxon>Bacillota</taxon>
        <taxon>Bacilli</taxon>
        <taxon>Bacillales</taxon>
        <taxon>Paenibacillaceae</taxon>
        <taxon>Cohnella</taxon>
    </lineage>
</organism>